<proteinExistence type="predicted"/>
<organism evidence="1">
    <name type="scientific">marine metagenome</name>
    <dbReference type="NCBI Taxonomy" id="408172"/>
    <lineage>
        <taxon>unclassified sequences</taxon>
        <taxon>metagenomes</taxon>
        <taxon>ecological metagenomes</taxon>
    </lineage>
</organism>
<accession>A0A382YRC1</accession>
<reference evidence="1" key="1">
    <citation type="submission" date="2018-05" db="EMBL/GenBank/DDBJ databases">
        <authorList>
            <person name="Lanie J.A."/>
            <person name="Ng W.-L."/>
            <person name="Kazmierczak K.M."/>
            <person name="Andrzejewski T.M."/>
            <person name="Davidsen T.M."/>
            <person name="Wayne K.J."/>
            <person name="Tettelin H."/>
            <person name="Glass J.I."/>
            <person name="Rusch D."/>
            <person name="Podicherti R."/>
            <person name="Tsui H.-C.T."/>
            <person name="Winkler M.E."/>
        </authorList>
    </citation>
    <scope>NUCLEOTIDE SEQUENCE</scope>
</reference>
<evidence type="ECO:0000313" key="1">
    <source>
        <dbReference type="EMBL" id="SVD85847.1"/>
    </source>
</evidence>
<sequence length="45" mass="4773">MGTLIEFGEIGRATSLESTAVDSVSHYGITKCGRTQFPDGIKALD</sequence>
<dbReference type="AlphaFoldDB" id="A0A382YRC1"/>
<gene>
    <name evidence="1" type="ORF">METZ01_LOCUS438701</name>
</gene>
<name>A0A382YRC1_9ZZZZ</name>
<protein>
    <submittedName>
        <fullName evidence="1">Uncharacterized protein</fullName>
    </submittedName>
</protein>
<dbReference type="EMBL" id="UINC01177950">
    <property type="protein sequence ID" value="SVD85847.1"/>
    <property type="molecule type" value="Genomic_DNA"/>
</dbReference>